<gene>
    <name evidence="1" type="ORF">BCR41DRAFT_345577</name>
</gene>
<dbReference type="EMBL" id="MCFF01000003">
    <property type="protein sequence ID" value="ORZ27603.1"/>
    <property type="molecule type" value="Genomic_DNA"/>
</dbReference>
<reference evidence="1 2" key="1">
    <citation type="submission" date="2016-07" db="EMBL/GenBank/DDBJ databases">
        <title>Pervasive Adenine N6-methylation of Active Genes in Fungi.</title>
        <authorList>
            <consortium name="DOE Joint Genome Institute"/>
            <person name="Mondo S.J."/>
            <person name="Dannebaum R.O."/>
            <person name="Kuo R.C."/>
            <person name="Labutti K."/>
            <person name="Haridas S."/>
            <person name="Kuo A."/>
            <person name="Salamov A."/>
            <person name="Ahrendt S.R."/>
            <person name="Lipzen A."/>
            <person name="Sullivan W."/>
            <person name="Andreopoulos W.B."/>
            <person name="Clum A."/>
            <person name="Lindquist E."/>
            <person name="Daum C."/>
            <person name="Ramamoorthy G.K."/>
            <person name="Gryganskyi A."/>
            <person name="Culley D."/>
            <person name="Magnuson J.K."/>
            <person name="James T.Y."/>
            <person name="O'Malley M.A."/>
            <person name="Stajich J.E."/>
            <person name="Spatafora J.W."/>
            <person name="Visel A."/>
            <person name="Grigoriev I.V."/>
        </authorList>
    </citation>
    <scope>NUCLEOTIDE SEQUENCE [LARGE SCALE GENOMIC DNA]</scope>
    <source>
        <strain evidence="1 2">NRRL 3116</strain>
    </source>
</reference>
<organism evidence="1 2">
    <name type="scientific">Lobosporangium transversale</name>
    <dbReference type="NCBI Taxonomy" id="64571"/>
    <lineage>
        <taxon>Eukaryota</taxon>
        <taxon>Fungi</taxon>
        <taxon>Fungi incertae sedis</taxon>
        <taxon>Mucoromycota</taxon>
        <taxon>Mortierellomycotina</taxon>
        <taxon>Mortierellomycetes</taxon>
        <taxon>Mortierellales</taxon>
        <taxon>Mortierellaceae</taxon>
        <taxon>Lobosporangium</taxon>
    </lineage>
</organism>
<evidence type="ECO:0000313" key="2">
    <source>
        <dbReference type="Proteomes" id="UP000193648"/>
    </source>
</evidence>
<proteinExistence type="predicted"/>
<name>A0A1Y2H1L9_9FUNG</name>
<accession>A0A1Y2H1L9</accession>
<dbReference type="RefSeq" id="XP_021885306.1">
    <property type="nucleotide sequence ID" value="XM_022022747.1"/>
</dbReference>
<dbReference type="Proteomes" id="UP000193648">
    <property type="component" value="Unassembled WGS sequence"/>
</dbReference>
<protein>
    <submittedName>
        <fullName evidence="1">Uncharacterized protein</fullName>
    </submittedName>
</protein>
<evidence type="ECO:0000313" key="1">
    <source>
        <dbReference type="EMBL" id="ORZ27603.1"/>
    </source>
</evidence>
<comment type="caution">
    <text evidence="1">The sequence shown here is derived from an EMBL/GenBank/DDBJ whole genome shotgun (WGS) entry which is preliminary data.</text>
</comment>
<keyword evidence="2" id="KW-1185">Reference proteome</keyword>
<dbReference type="InParanoid" id="A0A1Y2H1L9"/>
<sequence length="60" mass="6767">MQHCSRAKKISRRLWLHIFSGKGCDIAVVIHGGGFTVHFSENTYSIAMNETIIAYQDLIT</sequence>
<dbReference type="GeneID" id="33564591"/>
<dbReference type="AlphaFoldDB" id="A0A1Y2H1L9"/>